<keyword evidence="7 8" id="KW-0472">Membrane</keyword>
<evidence type="ECO:0000313" key="9">
    <source>
        <dbReference type="EMBL" id="ASJ72993.1"/>
    </source>
</evidence>
<protein>
    <submittedName>
        <fullName evidence="9">AI-2 transport protein TqsA</fullName>
    </submittedName>
</protein>
<name>A0A2Z2NP21_9GAMM</name>
<feature type="transmembrane region" description="Helical" evidence="8">
    <location>
        <begin position="247"/>
        <end position="273"/>
    </location>
</feature>
<dbReference type="OrthoDB" id="5792512at2"/>
<feature type="transmembrane region" description="Helical" evidence="8">
    <location>
        <begin position="164"/>
        <end position="183"/>
    </location>
</feature>
<dbReference type="EMBL" id="CP018632">
    <property type="protein sequence ID" value="ASJ72993.1"/>
    <property type="molecule type" value="Genomic_DNA"/>
</dbReference>
<gene>
    <name evidence="9" type="primary">tqsA_2</name>
    <name evidence="9" type="ORF">IMCC3135_14540</name>
</gene>
<sequence length="364" mass="39176">MNPDTPFRQNPVVWLIGAVIVGAIIYLLSPILAPFLMAFVLAYLGEPIVRTLENWKLPRWAAILVGYLLILIVMGSLVLLVLPLAQEQLEELIKKAPSYKSAIMGYMQPVVDLWHSYNGSVQGSGDKGDGSTAGSVVSLAKDAAPQAGGAVSSAFDAVARSGMAVAKTLMNIFLIPVLAFYLLRDWDKLSRQTLRLVPEHYRSKTGVIAKDVDEVLQGFLRGQLLVMASLAFMYSTGLWLIGLEFGLLIGVIAGLLSVVPYLGTLTGLVLAAIAMVVQTGEWQPLWMVGLVFGVGQFIEGNILTPKLVGDKIDLHPVVVIFVVLAGGQLFGFTGILLALPVAAMVWVIIKRTVGTIPSDEPLNQ</sequence>
<evidence type="ECO:0000256" key="3">
    <source>
        <dbReference type="ARBA" id="ARBA00022448"/>
    </source>
</evidence>
<dbReference type="InterPro" id="IPR002549">
    <property type="entry name" value="AI-2E-like"/>
</dbReference>
<dbReference type="RefSeq" id="WP_088918250.1">
    <property type="nucleotide sequence ID" value="NZ_CP018632.1"/>
</dbReference>
<dbReference type="Proteomes" id="UP000250079">
    <property type="component" value="Chromosome"/>
</dbReference>
<dbReference type="GO" id="GO:0055085">
    <property type="term" value="P:transmembrane transport"/>
    <property type="evidence" value="ECO:0007669"/>
    <property type="project" value="TreeGrafter"/>
</dbReference>
<comment type="similarity">
    <text evidence="2">Belongs to the autoinducer-2 exporter (AI-2E) (TC 2.A.86) family.</text>
</comment>
<evidence type="ECO:0000256" key="1">
    <source>
        <dbReference type="ARBA" id="ARBA00004651"/>
    </source>
</evidence>
<proteinExistence type="inferred from homology"/>
<feature type="transmembrane region" description="Helical" evidence="8">
    <location>
        <begin position="285"/>
        <end position="304"/>
    </location>
</feature>
<keyword evidence="6 8" id="KW-1133">Transmembrane helix</keyword>
<dbReference type="GO" id="GO:0005886">
    <property type="term" value="C:plasma membrane"/>
    <property type="evidence" value="ECO:0007669"/>
    <property type="project" value="UniProtKB-SubCell"/>
</dbReference>
<accession>A0A2Z2NP21</accession>
<keyword evidence="10" id="KW-1185">Reference proteome</keyword>
<keyword evidence="5 8" id="KW-0812">Transmembrane</keyword>
<evidence type="ECO:0000256" key="5">
    <source>
        <dbReference type="ARBA" id="ARBA00022692"/>
    </source>
</evidence>
<organism evidence="9 10">
    <name type="scientific">Granulosicoccus antarcticus IMCC3135</name>
    <dbReference type="NCBI Taxonomy" id="1192854"/>
    <lineage>
        <taxon>Bacteria</taxon>
        <taxon>Pseudomonadati</taxon>
        <taxon>Pseudomonadota</taxon>
        <taxon>Gammaproteobacteria</taxon>
        <taxon>Chromatiales</taxon>
        <taxon>Granulosicoccaceae</taxon>
        <taxon>Granulosicoccus</taxon>
    </lineage>
</organism>
<feature type="transmembrane region" description="Helical" evidence="8">
    <location>
        <begin position="57"/>
        <end position="82"/>
    </location>
</feature>
<evidence type="ECO:0000256" key="7">
    <source>
        <dbReference type="ARBA" id="ARBA00023136"/>
    </source>
</evidence>
<feature type="transmembrane region" description="Helical" evidence="8">
    <location>
        <begin position="12"/>
        <end position="45"/>
    </location>
</feature>
<keyword evidence="3" id="KW-0813">Transport</keyword>
<reference evidence="9 10" key="1">
    <citation type="submission" date="2016-12" db="EMBL/GenBank/DDBJ databases">
        <authorList>
            <person name="Song W.-J."/>
            <person name="Kurnit D.M."/>
        </authorList>
    </citation>
    <scope>NUCLEOTIDE SEQUENCE [LARGE SCALE GENOMIC DNA]</scope>
    <source>
        <strain evidence="9 10">IMCC3135</strain>
    </source>
</reference>
<evidence type="ECO:0000256" key="8">
    <source>
        <dbReference type="SAM" id="Phobius"/>
    </source>
</evidence>
<evidence type="ECO:0000256" key="4">
    <source>
        <dbReference type="ARBA" id="ARBA00022475"/>
    </source>
</evidence>
<feature type="transmembrane region" description="Helical" evidence="8">
    <location>
        <begin position="224"/>
        <end position="241"/>
    </location>
</feature>
<evidence type="ECO:0000313" key="10">
    <source>
        <dbReference type="Proteomes" id="UP000250079"/>
    </source>
</evidence>
<evidence type="ECO:0000256" key="6">
    <source>
        <dbReference type="ARBA" id="ARBA00022989"/>
    </source>
</evidence>
<dbReference type="KEGG" id="gai:IMCC3135_14540"/>
<dbReference type="Pfam" id="PF01594">
    <property type="entry name" value="AI-2E_transport"/>
    <property type="match status" value="1"/>
</dbReference>
<comment type="subcellular location">
    <subcellularLocation>
        <location evidence="1">Cell membrane</location>
        <topology evidence="1">Multi-pass membrane protein</topology>
    </subcellularLocation>
</comment>
<feature type="transmembrane region" description="Helical" evidence="8">
    <location>
        <begin position="316"/>
        <end position="349"/>
    </location>
</feature>
<keyword evidence="4" id="KW-1003">Cell membrane</keyword>
<dbReference type="AlphaFoldDB" id="A0A2Z2NP21"/>
<evidence type="ECO:0000256" key="2">
    <source>
        <dbReference type="ARBA" id="ARBA00009773"/>
    </source>
</evidence>
<dbReference type="PANTHER" id="PTHR21716:SF53">
    <property type="entry name" value="PERMEASE PERM-RELATED"/>
    <property type="match status" value="1"/>
</dbReference>
<dbReference type="PANTHER" id="PTHR21716">
    <property type="entry name" value="TRANSMEMBRANE PROTEIN"/>
    <property type="match status" value="1"/>
</dbReference>